<dbReference type="GO" id="GO:0140359">
    <property type="term" value="F:ABC-type transporter activity"/>
    <property type="evidence" value="ECO:0007669"/>
    <property type="project" value="InterPro"/>
</dbReference>
<dbReference type="GO" id="GO:0008643">
    <property type="term" value="P:carbohydrate transport"/>
    <property type="evidence" value="ECO:0007669"/>
    <property type="project" value="InterPro"/>
</dbReference>
<dbReference type="Gene3D" id="2.40.50.140">
    <property type="entry name" value="Nucleic acid-binding proteins"/>
    <property type="match status" value="1"/>
</dbReference>
<sequence>MAGFGGHPRNCLSEAHLDRFSGLAEHRSNRNHYSGNPSFGRRCRSARTDCRIVPRENVYMAEWATVFDCSGRRHAATAQSSLPSGGPRQSQKTARRRADWMSEMAKVQLQGVRKVYDNGQVAVKDATFEVADGELMVLVGPSGCGKSTLLRMVAGLEEISGGTLTIGDRVVNDVAPKDRDIAMVFQSYALYPHMTVAENLAFGLKLRGHDKATIDKRISEAAQTLGLTEMMDKLPKAMSGGQRQRVALGRALVREPAVFLLDEPLSNLDAKLRHSVRTEIAQLHRKLGTTMIYVTHDQVEAMTLGQRIVVLKDGVIQQIDTPMALYDRPANLFVAGFLGSPAMNVLRGTLQGDAGGVTVVDGAWQAPLGQATIDPAWLQKPIAVGVRPEHLQPADSEDTHAFTARVEGIEPVGNEIFVNMSSGQHALTMRVAPQSLPGVGEDIRVAIHPQGLHFFNPETGERL</sequence>
<evidence type="ECO:0000256" key="2">
    <source>
        <dbReference type="ARBA" id="ARBA00022448"/>
    </source>
</evidence>
<dbReference type="Gene3D" id="3.40.50.300">
    <property type="entry name" value="P-loop containing nucleotide triphosphate hydrolases"/>
    <property type="match status" value="1"/>
</dbReference>
<evidence type="ECO:0000259" key="6">
    <source>
        <dbReference type="PROSITE" id="PS50893"/>
    </source>
</evidence>
<dbReference type="InterPro" id="IPR003439">
    <property type="entry name" value="ABC_transporter-like_ATP-bd"/>
</dbReference>
<dbReference type="CDD" id="cd03301">
    <property type="entry name" value="ABC_MalK_N"/>
    <property type="match status" value="1"/>
</dbReference>
<evidence type="ECO:0000313" key="7">
    <source>
        <dbReference type="EMBL" id="KAJ9611923.1"/>
    </source>
</evidence>
<dbReference type="InterPro" id="IPR003593">
    <property type="entry name" value="AAA+_ATPase"/>
</dbReference>
<organism evidence="7">
    <name type="scientific">Knufia peltigerae</name>
    <dbReference type="NCBI Taxonomy" id="1002370"/>
    <lineage>
        <taxon>Eukaryota</taxon>
        <taxon>Fungi</taxon>
        <taxon>Dikarya</taxon>
        <taxon>Ascomycota</taxon>
        <taxon>Pezizomycotina</taxon>
        <taxon>Eurotiomycetes</taxon>
        <taxon>Chaetothyriomycetidae</taxon>
        <taxon>Chaetothyriales</taxon>
        <taxon>Trichomeriaceae</taxon>
        <taxon>Knufia</taxon>
    </lineage>
</organism>
<evidence type="ECO:0000256" key="4">
    <source>
        <dbReference type="ARBA" id="ARBA00022840"/>
    </source>
</evidence>
<gene>
    <name evidence="7" type="ORF">H2204_015091</name>
</gene>
<dbReference type="GO" id="GO:0005524">
    <property type="term" value="F:ATP binding"/>
    <property type="evidence" value="ECO:0007669"/>
    <property type="project" value="UniProtKB-KW"/>
</dbReference>
<keyword evidence="4" id="KW-0067">ATP-binding</keyword>
<dbReference type="SMART" id="SM00382">
    <property type="entry name" value="AAA"/>
    <property type="match status" value="1"/>
</dbReference>
<accession>A0AA38XEC6</accession>
<evidence type="ECO:0000256" key="1">
    <source>
        <dbReference type="ARBA" id="ARBA00004141"/>
    </source>
</evidence>
<dbReference type="InterPro" id="IPR017871">
    <property type="entry name" value="ABC_transporter-like_CS"/>
</dbReference>
<dbReference type="GO" id="GO:0016887">
    <property type="term" value="F:ATP hydrolysis activity"/>
    <property type="evidence" value="ECO:0007669"/>
    <property type="project" value="InterPro"/>
</dbReference>
<dbReference type="InterPro" id="IPR012340">
    <property type="entry name" value="NA-bd_OB-fold"/>
</dbReference>
<comment type="subcellular location">
    <subcellularLocation>
        <location evidence="1">Membrane</location>
        <topology evidence="1">Multi-pass membrane protein</topology>
    </subcellularLocation>
</comment>
<dbReference type="AlphaFoldDB" id="A0AA38XEC6"/>
<dbReference type="PANTHER" id="PTHR43875">
    <property type="entry name" value="MALTODEXTRIN IMPORT ATP-BINDING PROTEIN MSMX"/>
    <property type="match status" value="1"/>
</dbReference>
<dbReference type="GO" id="GO:0043190">
    <property type="term" value="C:ATP-binding cassette (ABC) transporter complex"/>
    <property type="evidence" value="ECO:0007669"/>
    <property type="project" value="InterPro"/>
</dbReference>
<name>A0AA38XEC6_9EURO</name>
<feature type="compositionally biased region" description="Polar residues" evidence="5">
    <location>
        <begin position="77"/>
        <end position="92"/>
    </location>
</feature>
<dbReference type="InterPro" id="IPR008995">
    <property type="entry name" value="Mo/tungstate-bd_C_term_dom"/>
</dbReference>
<comment type="caution">
    <text evidence="7">The sequence shown here is derived from an EMBL/GenBank/DDBJ whole genome shotgun (WGS) entry which is preliminary data.</text>
</comment>
<proteinExistence type="predicted"/>
<keyword evidence="3" id="KW-0547">Nucleotide-binding</keyword>
<evidence type="ECO:0000256" key="3">
    <source>
        <dbReference type="ARBA" id="ARBA00022741"/>
    </source>
</evidence>
<dbReference type="FunFam" id="3.40.50.300:FF:002210">
    <property type="entry name" value="Sugar ABC transporter ATP-binding protein"/>
    <property type="match status" value="1"/>
</dbReference>
<dbReference type="InterPro" id="IPR015855">
    <property type="entry name" value="ABC_transpr_MalK-like"/>
</dbReference>
<dbReference type="Pfam" id="PF08402">
    <property type="entry name" value="TOBE_2"/>
    <property type="match status" value="1"/>
</dbReference>
<dbReference type="Gene3D" id="2.40.50.100">
    <property type="match status" value="1"/>
</dbReference>
<dbReference type="InterPro" id="IPR047641">
    <property type="entry name" value="ABC_transpr_MalK/UgpC-like"/>
</dbReference>
<dbReference type="PANTHER" id="PTHR43875:SF1">
    <property type="entry name" value="OSMOPROTECTIVE COMPOUNDS UPTAKE ATP-BINDING PROTEIN GGTA"/>
    <property type="match status" value="1"/>
</dbReference>
<reference evidence="7" key="1">
    <citation type="submission" date="2022-10" db="EMBL/GenBank/DDBJ databases">
        <title>Culturing micro-colonial fungi from biological soil crusts in the Mojave desert and describing Neophaeococcomyces mojavensis, and introducing the new genera and species Taxawa tesnikishii.</title>
        <authorList>
            <person name="Kurbessoian T."/>
            <person name="Stajich J.E."/>
        </authorList>
    </citation>
    <scope>NUCLEOTIDE SEQUENCE</scope>
    <source>
        <strain evidence="7">TK_35</strain>
    </source>
</reference>
<dbReference type="InterPro" id="IPR027417">
    <property type="entry name" value="P-loop_NTPase"/>
</dbReference>
<protein>
    <recommendedName>
        <fullName evidence="6">ABC transporter domain-containing protein</fullName>
    </recommendedName>
</protein>
<dbReference type="NCBIfam" id="NF008653">
    <property type="entry name" value="PRK11650.1"/>
    <property type="match status" value="1"/>
</dbReference>
<dbReference type="SUPFAM" id="SSF52540">
    <property type="entry name" value="P-loop containing nucleoside triphosphate hydrolases"/>
    <property type="match status" value="1"/>
</dbReference>
<evidence type="ECO:0000256" key="5">
    <source>
        <dbReference type="SAM" id="MobiDB-lite"/>
    </source>
</evidence>
<dbReference type="SUPFAM" id="SSF50331">
    <property type="entry name" value="MOP-like"/>
    <property type="match status" value="1"/>
</dbReference>
<dbReference type="EMBL" id="JAPDRN010000216">
    <property type="protein sequence ID" value="KAJ9611923.1"/>
    <property type="molecule type" value="Genomic_DNA"/>
</dbReference>
<keyword evidence="2" id="KW-0813">Transport</keyword>
<dbReference type="Pfam" id="PF00005">
    <property type="entry name" value="ABC_tran"/>
    <property type="match status" value="1"/>
</dbReference>
<feature type="domain" description="ABC transporter" evidence="6">
    <location>
        <begin position="107"/>
        <end position="338"/>
    </location>
</feature>
<dbReference type="PROSITE" id="PS50893">
    <property type="entry name" value="ABC_TRANSPORTER_2"/>
    <property type="match status" value="1"/>
</dbReference>
<dbReference type="InterPro" id="IPR013611">
    <property type="entry name" value="Transp-assoc_OB_typ2"/>
</dbReference>
<dbReference type="PROSITE" id="PS00211">
    <property type="entry name" value="ABC_TRANSPORTER_1"/>
    <property type="match status" value="1"/>
</dbReference>
<feature type="region of interest" description="Disordered" evidence="5">
    <location>
        <begin position="77"/>
        <end position="99"/>
    </location>
</feature>